<keyword evidence="2" id="KW-1185">Reference proteome</keyword>
<comment type="caution">
    <text evidence="1">The sequence shown here is derived from an EMBL/GenBank/DDBJ whole genome shotgun (WGS) entry which is preliminary data.</text>
</comment>
<accession>A0A444YN70</accession>
<protein>
    <submittedName>
        <fullName evidence="1">Uncharacterized protein</fullName>
    </submittedName>
</protein>
<reference evidence="1 2" key="1">
    <citation type="submission" date="2019-01" db="EMBL/GenBank/DDBJ databases">
        <title>Sequencing of cultivated peanut Arachis hypogaea provides insights into genome evolution and oil improvement.</title>
        <authorList>
            <person name="Chen X."/>
        </authorList>
    </citation>
    <scope>NUCLEOTIDE SEQUENCE [LARGE SCALE GENOMIC DNA]</scope>
    <source>
        <strain evidence="2">cv. Fuhuasheng</strain>
        <tissue evidence="1">Leaves</tissue>
    </source>
</reference>
<dbReference type="Gene3D" id="3.30.565.10">
    <property type="entry name" value="Histidine kinase-like ATPase, C-terminal domain"/>
    <property type="match status" value="1"/>
</dbReference>
<evidence type="ECO:0000313" key="1">
    <source>
        <dbReference type="EMBL" id="RYR03328.1"/>
    </source>
</evidence>
<dbReference type="EMBL" id="SDMP01000016">
    <property type="protein sequence ID" value="RYR03328.1"/>
    <property type="molecule type" value="Genomic_DNA"/>
</dbReference>
<dbReference type="AlphaFoldDB" id="A0A444YN70"/>
<name>A0A444YN70_ARAHY</name>
<sequence length="101" mass="11199">MGFCVFVQICIMSPEFFAENKNIAGFDNPGKSLYTTVRELVENSLDSAESISELPKPADIVGILVTNRSKLLRLLGDLKLDKDDKAEVMKEIAALEPKDRP</sequence>
<organism evidence="1 2">
    <name type="scientific">Arachis hypogaea</name>
    <name type="common">Peanut</name>
    <dbReference type="NCBI Taxonomy" id="3818"/>
    <lineage>
        <taxon>Eukaryota</taxon>
        <taxon>Viridiplantae</taxon>
        <taxon>Streptophyta</taxon>
        <taxon>Embryophyta</taxon>
        <taxon>Tracheophyta</taxon>
        <taxon>Spermatophyta</taxon>
        <taxon>Magnoliopsida</taxon>
        <taxon>eudicotyledons</taxon>
        <taxon>Gunneridae</taxon>
        <taxon>Pentapetalae</taxon>
        <taxon>rosids</taxon>
        <taxon>fabids</taxon>
        <taxon>Fabales</taxon>
        <taxon>Fabaceae</taxon>
        <taxon>Papilionoideae</taxon>
        <taxon>50 kb inversion clade</taxon>
        <taxon>dalbergioids sensu lato</taxon>
        <taxon>Dalbergieae</taxon>
        <taxon>Pterocarpus clade</taxon>
        <taxon>Arachis</taxon>
    </lineage>
</organism>
<dbReference type="Proteomes" id="UP000289738">
    <property type="component" value="Chromosome B06"/>
</dbReference>
<evidence type="ECO:0000313" key="2">
    <source>
        <dbReference type="Proteomes" id="UP000289738"/>
    </source>
</evidence>
<dbReference type="PANTHER" id="PTHR48444">
    <property type="entry name" value="DNA TOPOISOMERASE 6 SUBUNIT B"/>
    <property type="match status" value="1"/>
</dbReference>
<dbReference type="InterPro" id="IPR036890">
    <property type="entry name" value="HATPase_C_sf"/>
</dbReference>
<proteinExistence type="predicted"/>
<dbReference type="PANTHER" id="PTHR48444:SF1">
    <property type="entry name" value="DNA TOPOISOMERASE 6 SUBUNIT B"/>
    <property type="match status" value="1"/>
</dbReference>
<gene>
    <name evidence="1" type="ORF">Ahy_B06g082208</name>
</gene>